<evidence type="ECO:0000256" key="4">
    <source>
        <dbReference type="ARBA" id="ARBA00022737"/>
    </source>
</evidence>
<feature type="domain" description="C2H2-type" evidence="13">
    <location>
        <begin position="213"/>
        <end position="240"/>
    </location>
</feature>
<dbReference type="Gene3D" id="3.30.160.60">
    <property type="entry name" value="Classic Zinc Finger"/>
    <property type="match status" value="6"/>
</dbReference>
<evidence type="ECO:0000259" key="14">
    <source>
        <dbReference type="PROSITE" id="PS51915"/>
    </source>
</evidence>
<evidence type="ECO:0000256" key="1">
    <source>
        <dbReference type="ARBA" id="ARBA00004123"/>
    </source>
</evidence>
<evidence type="ECO:0000259" key="13">
    <source>
        <dbReference type="PROSITE" id="PS50157"/>
    </source>
</evidence>
<dbReference type="FunFam" id="3.30.160.60:FF:000512">
    <property type="entry name" value="zinc finger protein 197 isoform X1"/>
    <property type="match status" value="1"/>
</dbReference>
<feature type="domain" description="C2H2-type" evidence="13">
    <location>
        <begin position="325"/>
        <end position="348"/>
    </location>
</feature>
<sequence>MEVVDNAVAINLKPLQSDIVDFYCYNNLDVVCRVCLERIDTDRKICNIFETTKSLHISTMIMACAAIQLTEGDGLPSMICESCLANLQIAWQFKIQCESSDIKLRQYYINQQQKQFAHGFDAVHLTVKHDNYSIKCGDVFAQAVTEAHIPEVNTEQLAADMEIAKKVKSLKKSQRRRKSKEQKIHQCDTCGKAFNRREYLTQHIRIHTGEKPYRCHLCEKRFINSGHLTTHMRTHTGERPHACTLCPKAFSTKQELHKHTMVHNGERPFLCKMCGKTFGSSSNLYSHLKHHTGEKNFTCEYCSKSFYTKQELKQHLVVHTKEKAFVCEFCNRRFAQIAHLKRHSKLHT</sequence>
<evidence type="ECO:0000313" key="15">
    <source>
        <dbReference type="EMBL" id="KAK9745120.1"/>
    </source>
</evidence>
<evidence type="ECO:0000256" key="3">
    <source>
        <dbReference type="ARBA" id="ARBA00022723"/>
    </source>
</evidence>
<dbReference type="Pfam" id="PF00096">
    <property type="entry name" value="zf-C2H2"/>
    <property type="match status" value="6"/>
</dbReference>
<dbReference type="FunFam" id="3.30.160.60:FF:001370">
    <property type="entry name" value="Zinc finger protein"/>
    <property type="match status" value="1"/>
</dbReference>
<evidence type="ECO:0000256" key="8">
    <source>
        <dbReference type="ARBA" id="ARBA00023125"/>
    </source>
</evidence>
<feature type="binding site" evidence="12">
    <location>
        <position position="32"/>
    </location>
    <ligand>
        <name>Zn(2+)</name>
        <dbReference type="ChEBI" id="CHEBI:29105"/>
    </ligand>
</feature>
<dbReference type="SMART" id="SM00355">
    <property type="entry name" value="ZnF_C2H2"/>
    <property type="match status" value="6"/>
</dbReference>
<evidence type="ECO:0000256" key="10">
    <source>
        <dbReference type="ARBA" id="ARBA00023242"/>
    </source>
</evidence>
<evidence type="ECO:0000256" key="12">
    <source>
        <dbReference type="PROSITE-ProRule" id="PRU01263"/>
    </source>
</evidence>
<dbReference type="SMART" id="SM00868">
    <property type="entry name" value="zf-AD"/>
    <property type="match status" value="1"/>
</dbReference>
<dbReference type="GO" id="GO:0003690">
    <property type="term" value="F:double-stranded DNA binding"/>
    <property type="evidence" value="ECO:0007669"/>
    <property type="project" value="UniProtKB-ARBA"/>
</dbReference>
<feature type="domain" description="C2H2-type" evidence="13">
    <location>
        <begin position="269"/>
        <end position="296"/>
    </location>
</feature>
<feature type="binding site" evidence="12">
    <location>
        <position position="35"/>
    </location>
    <ligand>
        <name>Zn(2+)</name>
        <dbReference type="ChEBI" id="CHEBI:29105"/>
    </ligand>
</feature>
<keyword evidence="8" id="KW-0238">DNA-binding</keyword>
<proteinExistence type="inferred from homology"/>
<dbReference type="SUPFAM" id="SSF57716">
    <property type="entry name" value="Glucocorticoid receptor-like (DNA-binding domain)"/>
    <property type="match status" value="1"/>
</dbReference>
<feature type="domain" description="C2H2-type" evidence="13">
    <location>
        <begin position="297"/>
        <end position="324"/>
    </location>
</feature>
<dbReference type="PROSITE" id="PS50157">
    <property type="entry name" value="ZINC_FINGER_C2H2_2"/>
    <property type="match status" value="6"/>
</dbReference>
<keyword evidence="5 11" id="KW-0863">Zinc-finger</keyword>
<dbReference type="PANTHER" id="PTHR24394">
    <property type="entry name" value="ZINC FINGER PROTEIN"/>
    <property type="match status" value="1"/>
</dbReference>
<dbReference type="InterPro" id="IPR012934">
    <property type="entry name" value="Znf_AD"/>
</dbReference>
<dbReference type="PROSITE" id="PS00028">
    <property type="entry name" value="ZINC_FINGER_C2H2_1"/>
    <property type="match status" value="6"/>
</dbReference>
<keyword evidence="7" id="KW-0805">Transcription regulation</keyword>
<feature type="binding site" evidence="12">
    <location>
        <position position="83"/>
    </location>
    <ligand>
        <name>Zn(2+)</name>
        <dbReference type="ChEBI" id="CHEBI:29105"/>
    </ligand>
</feature>
<keyword evidence="4" id="KW-0677">Repeat</keyword>
<evidence type="ECO:0000256" key="11">
    <source>
        <dbReference type="PROSITE-ProRule" id="PRU00042"/>
    </source>
</evidence>
<keyword evidence="3 12" id="KW-0479">Metal-binding</keyword>
<feature type="domain" description="C2H2-type" evidence="13">
    <location>
        <begin position="185"/>
        <end position="212"/>
    </location>
</feature>
<dbReference type="PANTHER" id="PTHR24394:SF29">
    <property type="entry name" value="MYONEURIN"/>
    <property type="match status" value="1"/>
</dbReference>
<comment type="caution">
    <text evidence="15">The sequence shown here is derived from an EMBL/GenBank/DDBJ whole genome shotgun (WGS) entry which is preliminary data.</text>
</comment>
<dbReference type="AlphaFoldDB" id="A0AAW1MHK2"/>
<evidence type="ECO:0000256" key="2">
    <source>
        <dbReference type="ARBA" id="ARBA00006991"/>
    </source>
</evidence>
<organism evidence="15 16">
    <name type="scientific">Popillia japonica</name>
    <name type="common">Japanese beetle</name>
    <dbReference type="NCBI Taxonomy" id="7064"/>
    <lineage>
        <taxon>Eukaryota</taxon>
        <taxon>Metazoa</taxon>
        <taxon>Ecdysozoa</taxon>
        <taxon>Arthropoda</taxon>
        <taxon>Hexapoda</taxon>
        <taxon>Insecta</taxon>
        <taxon>Pterygota</taxon>
        <taxon>Neoptera</taxon>
        <taxon>Endopterygota</taxon>
        <taxon>Coleoptera</taxon>
        <taxon>Polyphaga</taxon>
        <taxon>Scarabaeiformia</taxon>
        <taxon>Scarabaeidae</taxon>
        <taxon>Rutelinae</taxon>
        <taxon>Popillia</taxon>
    </lineage>
</organism>
<name>A0AAW1MHK2_POPJA</name>
<keyword evidence="9" id="KW-0804">Transcription</keyword>
<feature type="binding site" evidence="12">
    <location>
        <position position="80"/>
    </location>
    <ligand>
        <name>Zn(2+)</name>
        <dbReference type="ChEBI" id="CHEBI:29105"/>
    </ligand>
</feature>
<dbReference type="GO" id="GO:0005634">
    <property type="term" value="C:nucleus"/>
    <property type="evidence" value="ECO:0007669"/>
    <property type="project" value="UniProtKB-SubCell"/>
</dbReference>
<keyword evidence="10" id="KW-0539">Nucleus</keyword>
<dbReference type="Proteomes" id="UP001458880">
    <property type="component" value="Unassembled WGS sequence"/>
</dbReference>
<dbReference type="PROSITE" id="PS51915">
    <property type="entry name" value="ZAD"/>
    <property type="match status" value="1"/>
</dbReference>
<dbReference type="InterPro" id="IPR036236">
    <property type="entry name" value="Znf_C2H2_sf"/>
</dbReference>
<gene>
    <name evidence="15" type="ORF">QE152_g7144</name>
</gene>
<dbReference type="EMBL" id="JASPKY010000051">
    <property type="protein sequence ID" value="KAK9745120.1"/>
    <property type="molecule type" value="Genomic_DNA"/>
</dbReference>
<dbReference type="Gene3D" id="3.40.1800.20">
    <property type="match status" value="1"/>
</dbReference>
<accession>A0AAW1MHK2</accession>
<evidence type="ECO:0000256" key="5">
    <source>
        <dbReference type="ARBA" id="ARBA00022771"/>
    </source>
</evidence>
<evidence type="ECO:0000256" key="9">
    <source>
        <dbReference type="ARBA" id="ARBA00023163"/>
    </source>
</evidence>
<protein>
    <submittedName>
        <fullName evidence="15">Zinc finger, C2H2 type</fullName>
    </submittedName>
</protein>
<dbReference type="FunFam" id="3.30.160.60:FF:000256">
    <property type="entry name" value="PLAG1 like zinc finger 2"/>
    <property type="match status" value="1"/>
</dbReference>
<comment type="similarity">
    <text evidence="2">Belongs to the krueppel C2H2-type zinc-finger protein family.</text>
</comment>
<reference evidence="15 16" key="1">
    <citation type="journal article" date="2024" name="BMC Genomics">
        <title>De novo assembly and annotation of Popillia japonica's genome with initial clues to its potential as an invasive pest.</title>
        <authorList>
            <person name="Cucini C."/>
            <person name="Boschi S."/>
            <person name="Funari R."/>
            <person name="Cardaioli E."/>
            <person name="Iannotti N."/>
            <person name="Marturano G."/>
            <person name="Paoli F."/>
            <person name="Bruttini M."/>
            <person name="Carapelli A."/>
            <person name="Frati F."/>
            <person name="Nardi F."/>
        </authorList>
    </citation>
    <scope>NUCLEOTIDE SEQUENCE [LARGE SCALE GENOMIC DNA]</scope>
    <source>
        <strain evidence="15">DMR45628</strain>
    </source>
</reference>
<feature type="domain" description="C2H2-type" evidence="13">
    <location>
        <begin position="241"/>
        <end position="268"/>
    </location>
</feature>
<dbReference type="SUPFAM" id="SSF57667">
    <property type="entry name" value="beta-beta-alpha zinc fingers"/>
    <property type="match status" value="4"/>
</dbReference>
<evidence type="ECO:0000256" key="6">
    <source>
        <dbReference type="ARBA" id="ARBA00022833"/>
    </source>
</evidence>
<keyword evidence="16" id="KW-1185">Reference proteome</keyword>
<dbReference type="GO" id="GO:0000981">
    <property type="term" value="F:DNA-binding transcription factor activity, RNA polymerase II-specific"/>
    <property type="evidence" value="ECO:0007669"/>
    <property type="project" value="TreeGrafter"/>
</dbReference>
<dbReference type="FunFam" id="3.30.160.60:FF:000446">
    <property type="entry name" value="Zinc finger protein"/>
    <property type="match status" value="2"/>
</dbReference>
<dbReference type="GO" id="GO:0008270">
    <property type="term" value="F:zinc ion binding"/>
    <property type="evidence" value="ECO:0007669"/>
    <property type="project" value="UniProtKB-UniRule"/>
</dbReference>
<evidence type="ECO:0000313" key="16">
    <source>
        <dbReference type="Proteomes" id="UP001458880"/>
    </source>
</evidence>
<evidence type="ECO:0000256" key="7">
    <source>
        <dbReference type="ARBA" id="ARBA00023015"/>
    </source>
</evidence>
<keyword evidence="6 12" id="KW-0862">Zinc</keyword>
<dbReference type="FunFam" id="3.30.160.60:FF:000912">
    <property type="entry name" value="Zinc finger protein 660"/>
    <property type="match status" value="1"/>
</dbReference>
<comment type="subcellular location">
    <subcellularLocation>
        <location evidence="1">Nucleus</location>
    </subcellularLocation>
</comment>
<feature type="domain" description="ZAD" evidence="14">
    <location>
        <begin position="30"/>
        <end position="107"/>
    </location>
</feature>
<dbReference type="Pfam" id="PF07776">
    <property type="entry name" value="zf-AD"/>
    <property type="match status" value="1"/>
</dbReference>
<dbReference type="InterPro" id="IPR013087">
    <property type="entry name" value="Znf_C2H2_type"/>
</dbReference>